<organism evidence="1">
    <name type="scientific">Anguilla anguilla</name>
    <name type="common">European freshwater eel</name>
    <name type="synonym">Muraena anguilla</name>
    <dbReference type="NCBI Taxonomy" id="7936"/>
    <lineage>
        <taxon>Eukaryota</taxon>
        <taxon>Metazoa</taxon>
        <taxon>Chordata</taxon>
        <taxon>Craniata</taxon>
        <taxon>Vertebrata</taxon>
        <taxon>Euteleostomi</taxon>
        <taxon>Actinopterygii</taxon>
        <taxon>Neopterygii</taxon>
        <taxon>Teleostei</taxon>
        <taxon>Anguilliformes</taxon>
        <taxon>Anguillidae</taxon>
        <taxon>Anguilla</taxon>
    </lineage>
</organism>
<reference evidence="1" key="2">
    <citation type="journal article" date="2015" name="Fish Shellfish Immunol.">
        <title>Early steps in the European eel (Anguilla anguilla)-Vibrio vulnificus interaction in the gills: Role of the RtxA13 toxin.</title>
        <authorList>
            <person name="Callol A."/>
            <person name="Pajuelo D."/>
            <person name="Ebbesson L."/>
            <person name="Teles M."/>
            <person name="MacKenzie S."/>
            <person name="Amaro C."/>
        </authorList>
    </citation>
    <scope>NUCLEOTIDE SEQUENCE</scope>
</reference>
<dbReference type="EMBL" id="GBXM01057806">
    <property type="protein sequence ID" value="JAH50771.1"/>
    <property type="molecule type" value="Transcribed_RNA"/>
</dbReference>
<evidence type="ECO:0000313" key="1">
    <source>
        <dbReference type="EMBL" id="JAH50771.1"/>
    </source>
</evidence>
<name>A0A0E9TB04_ANGAN</name>
<accession>A0A0E9TB04</accession>
<proteinExistence type="predicted"/>
<reference evidence="1" key="1">
    <citation type="submission" date="2014-11" db="EMBL/GenBank/DDBJ databases">
        <authorList>
            <person name="Amaro Gonzalez C."/>
        </authorList>
    </citation>
    <scope>NUCLEOTIDE SEQUENCE</scope>
</reference>
<protein>
    <submittedName>
        <fullName evidence="1">Uncharacterized protein</fullName>
    </submittedName>
</protein>
<dbReference type="AlphaFoldDB" id="A0A0E9TB04"/>
<sequence length="17" mass="1979">MVLQKGTNAIEVLHRNR</sequence>